<proteinExistence type="predicted"/>
<protein>
    <submittedName>
        <fullName evidence="1">28079_t:CDS:1</fullName>
    </submittedName>
</protein>
<dbReference type="EMBL" id="CAJVQB010070626">
    <property type="protein sequence ID" value="CAG8842900.1"/>
    <property type="molecule type" value="Genomic_DNA"/>
</dbReference>
<comment type="caution">
    <text evidence="1">The sequence shown here is derived from an EMBL/GenBank/DDBJ whole genome shotgun (WGS) entry which is preliminary data.</text>
</comment>
<keyword evidence="2" id="KW-1185">Reference proteome</keyword>
<evidence type="ECO:0000313" key="1">
    <source>
        <dbReference type="EMBL" id="CAG8842900.1"/>
    </source>
</evidence>
<reference evidence="1 2" key="1">
    <citation type="submission" date="2021-06" db="EMBL/GenBank/DDBJ databases">
        <authorList>
            <person name="Kallberg Y."/>
            <person name="Tangrot J."/>
            <person name="Rosling A."/>
        </authorList>
    </citation>
    <scope>NUCLEOTIDE SEQUENCE [LARGE SCALE GENOMIC DNA]</scope>
    <source>
        <strain evidence="1 2">120-4 pot B 10/14</strain>
    </source>
</reference>
<gene>
    <name evidence="1" type="ORF">GMARGA_LOCUS36240</name>
</gene>
<evidence type="ECO:0000313" key="2">
    <source>
        <dbReference type="Proteomes" id="UP000789901"/>
    </source>
</evidence>
<feature type="non-terminal residue" evidence="1">
    <location>
        <position position="1"/>
    </location>
</feature>
<name>A0ABN7WYY0_GIGMA</name>
<feature type="non-terminal residue" evidence="1">
    <location>
        <position position="107"/>
    </location>
</feature>
<accession>A0ABN7WYY0</accession>
<dbReference type="Proteomes" id="UP000789901">
    <property type="component" value="Unassembled WGS sequence"/>
</dbReference>
<sequence length="107" mass="11914">YTIYAGGQCCPNNGTYGIYPLGPVNITASETIQYYSQPCLRYIISTILPPGDYYNDNLNYVTEGECVTLNNGLQNSIWFLSQEGYYLPIGISFSSGNIESRCYLGHL</sequence>
<organism evidence="1 2">
    <name type="scientific">Gigaspora margarita</name>
    <dbReference type="NCBI Taxonomy" id="4874"/>
    <lineage>
        <taxon>Eukaryota</taxon>
        <taxon>Fungi</taxon>
        <taxon>Fungi incertae sedis</taxon>
        <taxon>Mucoromycota</taxon>
        <taxon>Glomeromycotina</taxon>
        <taxon>Glomeromycetes</taxon>
        <taxon>Diversisporales</taxon>
        <taxon>Gigasporaceae</taxon>
        <taxon>Gigaspora</taxon>
    </lineage>
</organism>